<organism evidence="10 11">
    <name type="scientific">Corynebacterium ammoniagenes</name>
    <name type="common">Brevibacterium ammoniagenes</name>
    <dbReference type="NCBI Taxonomy" id="1697"/>
    <lineage>
        <taxon>Bacteria</taxon>
        <taxon>Bacillati</taxon>
        <taxon>Actinomycetota</taxon>
        <taxon>Actinomycetes</taxon>
        <taxon>Mycobacteriales</taxon>
        <taxon>Corynebacteriaceae</taxon>
        <taxon>Corynebacterium</taxon>
    </lineage>
</organism>
<dbReference type="Proteomes" id="UP001054925">
    <property type="component" value="Unassembled WGS sequence"/>
</dbReference>
<feature type="transmembrane region" description="Helical" evidence="8">
    <location>
        <begin position="125"/>
        <end position="143"/>
    </location>
</feature>
<evidence type="ECO:0000256" key="8">
    <source>
        <dbReference type="SAM" id="Phobius"/>
    </source>
</evidence>
<dbReference type="Gene3D" id="1.20.1540.10">
    <property type="entry name" value="Rhomboid-like"/>
    <property type="match status" value="1"/>
</dbReference>
<evidence type="ECO:0000256" key="5">
    <source>
        <dbReference type="ARBA" id="ARBA00022801"/>
    </source>
</evidence>
<evidence type="ECO:0000256" key="7">
    <source>
        <dbReference type="ARBA" id="ARBA00023136"/>
    </source>
</evidence>
<feature type="transmembrane region" description="Helical" evidence="8">
    <location>
        <begin position="12"/>
        <end position="33"/>
    </location>
</feature>
<keyword evidence="4 8" id="KW-0812">Transmembrane</keyword>
<dbReference type="RefSeq" id="WP_003846627.1">
    <property type="nucleotide sequence ID" value="NZ_BQKK01000006.1"/>
</dbReference>
<keyword evidence="7 8" id="KW-0472">Membrane</keyword>
<dbReference type="Pfam" id="PF01694">
    <property type="entry name" value="Rhomboid"/>
    <property type="match status" value="1"/>
</dbReference>
<evidence type="ECO:0000259" key="9">
    <source>
        <dbReference type="Pfam" id="PF01694"/>
    </source>
</evidence>
<keyword evidence="6 8" id="KW-1133">Transmembrane helix</keyword>
<evidence type="ECO:0000256" key="4">
    <source>
        <dbReference type="ARBA" id="ARBA00022692"/>
    </source>
</evidence>
<dbReference type="PANTHER" id="PTHR43066:SF1">
    <property type="entry name" value="RHOMBOID PROTEIN 2"/>
    <property type="match status" value="1"/>
</dbReference>
<keyword evidence="5" id="KW-0378">Hydrolase</keyword>
<name>A0AAV5GA84_CORAM</name>
<dbReference type="GO" id="GO:0006508">
    <property type="term" value="P:proteolysis"/>
    <property type="evidence" value="ECO:0007669"/>
    <property type="project" value="UniProtKB-KW"/>
</dbReference>
<protein>
    <submittedName>
        <fullName evidence="10">Rhomboid family intramembrane serine protease</fullName>
    </submittedName>
</protein>
<evidence type="ECO:0000256" key="3">
    <source>
        <dbReference type="ARBA" id="ARBA00022670"/>
    </source>
</evidence>
<dbReference type="AlphaFoldDB" id="A0AAV5GA84"/>
<dbReference type="EMBL" id="BQKK01000006">
    <property type="protein sequence ID" value="GJN43702.1"/>
    <property type="molecule type" value="Genomic_DNA"/>
</dbReference>
<proteinExistence type="inferred from homology"/>
<dbReference type="PROSITE" id="PS51257">
    <property type="entry name" value="PROKAR_LIPOPROTEIN"/>
    <property type="match status" value="1"/>
</dbReference>
<feature type="domain" description="Peptidase S54 rhomboid" evidence="9">
    <location>
        <begin position="60"/>
        <end position="191"/>
    </location>
</feature>
<feature type="transmembrane region" description="Helical" evidence="8">
    <location>
        <begin position="100"/>
        <end position="119"/>
    </location>
</feature>
<gene>
    <name evidence="10" type="ORF">CAT723_21810</name>
</gene>
<dbReference type="GO" id="GO:0016020">
    <property type="term" value="C:membrane"/>
    <property type="evidence" value="ECO:0007669"/>
    <property type="project" value="UniProtKB-SubCell"/>
</dbReference>
<evidence type="ECO:0000313" key="11">
    <source>
        <dbReference type="Proteomes" id="UP001054925"/>
    </source>
</evidence>
<comment type="subcellular location">
    <subcellularLocation>
        <location evidence="1">Membrane</location>
        <topology evidence="1">Multi-pass membrane protein</topology>
    </subcellularLocation>
</comment>
<dbReference type="InterPro" id="IPR035952">
    <property type="entry name" value="Rhomboid-like_sf"/>
</dbReference>
<sequence>MQTWLKTFYRTAPATLLITGACIVLWIIAAIQARSLTSVFSNSELVHTMMVWGPAFEITHHWWTPLTYAFMHLDIGHLTVNMIMLLLIGREVERHFGTKLFVALYISAAISSGLLILTLDFMAPTAGASGALFALMVLLISVYRSRGADLRAPTVLVVVNVVYTFITTGVSLWGHLGGLFAGVILALCVGRKAPAIHWVGIIGLPIAAYLLYTALGM</sequence>
<dbReference type="PANTHER" id="PTHR43066">
    <property type="entry name" value="RHOMBOID-RELATED PROTEIN"/>
    <property type="match status" value="1"/>
</dbReference>
<accession>A0AAV5GA84</accession>
<evidence type="ECO:0000256" key="2">
    <source>
        <dbReference type="ARBA" id="ARBA00009045"/>
    </source>
</evidence>
<dbReference type="InterPro" id="IPR022764">
    <property type="entry name" value="Peptidase_S54_rhomboid_dom"/>
</dbReference>
<evidence type="ECO:0000313" key="10">
    <source>
        <dbReference type="EMBL" id="GJN43702.1"/>
    </source>
</evidence>
<comment type="similarity">
    <text evidence="2">Belongs to the peptidase S54 family.</text>
</comment>
<feature type="transmembrane region" description="Helical" evidence="8">
    <location>
        <begin position="196"/>
        <end position="215"/>
    </location>
</feature>
<feature type="transmembrane region" description="Helical" evidence="8">
    <location>
        <begin position="69"/>
        <end position="88"/>
    </location>
</feature>
<reference evidence="10" key="1">
    <citation type="submission" date="2021-12" db="EMBL/GenBank/DDBJ databases">
        <title>Draft genome sequence of Corynebacterium ammoniagenes strain T-723.</title>
        <authorList>
            <person name="Matsuzawa M."/>
            <person name="Hiratani M."/>
            <person name="Abe I."/>
            <person name="Tsuji Y."/>
            <person name="Nakamura J."/>
        </authorList>
    </citation>
    <scope>NUCLEOTIDE SEQUENCE</scope>
    <source>
        <strain evidence="10">T-723</strain>
    </source>
</reference>
<comment type="caution">
    <text evidence="10">The sequence shown here is derived from an EMBL/GenBank/DDBJ whole genome shotgun (WGS) entry which is preliminary data.</text>
</comment>
<evidence type="ECO:0000256" key="6">
    <source>
        <dbReference type="ARBA" id="ARBA00022989"/>
    </source>
</evidence>
<dbReference type="GO" id="GO:0004252">
    <property type="term" value="F:serine-type endopeptidase activity"/>
    <property type="evidence" value="ECO:0007669"/>
    <property type="project" value="InterPro"/>
</dbReference>
<dbReference type="SUPFAM" id="SSF144091">
    <property type="entry name" value="Rhomboid-like"/>
    <property type="match status" value="1"/>
</dbReference>
<evidence type="ECO:0000256" key="1">
    <source>
        <dbReference type="ARBA" id="ARBA00004141"/>
    </source>
</evidence>
<keyword evidence="3 10" id="KW-0645">Protease</keyword>